<dbReference type="AlphaFoldDB" id="A0A4Z2JDP2"/>
<accession>A0A4Z2JDP2</accession>
<evidence type="ECO:0000256" key="1">
    <source>
        <dbReference type="SAM" id="MobiDB-lite"/>
    </source>
</evidence>
<organism evidence="2 3">
    <name type="scientific">Liparis tanakae</name>
    <name type="common">Tanaka's snailfish</name>
    <dbReference type="NCBI Taxonomy" id="230148"/>
    <lineage>
        <taxon>Eukaryota</taxon>
        <taxon>Metazoa</taxon>
        <taxon>Chordata</taxon>
        <taxon>Craniata</taxon>
        <taxon>Vertebrata</taxon>
        <taxon>Euteleostomi</taxon>
        <taxon>Actinopterygii</taxon>
        <taxon>Neopterygii</taxon>
        <taxon>Teleostei</taxon>
        <taxon>Neoteleostei</taxon>
        <taxon>Acanthomorphata</taxon>
        <taxon>Eupercaria</taxon>
        <taxon>Perciformes</taxon>
        <taxon>Cottioidei</taxon>
        <taxon>Cottales</taxon>
        <taxon>Liparidae</taxon>
        <taxon>Liparis</taxon>
    </lineage>
</organism>
<sequence length="169" mass="19752">MVRRGCRLARPPGGSVEQPVVNWRNAFRSSDDIPHRTRTKRVKPGLRAAWVRELNFSIGKTRLNPSEETRREETQEETRGQEEETRRERPEDQDSVYRTHYELQQDPDVDPSGPQCGPIRVLMWPHRDPDGSTSGSTAEKPWTFEDGQNWKFNLRTTRHPLVDQIKLDH</sequence>
<dbReference type="Proteomes" id="UP000314294">
    <property type="component" value="Unassembled WGS sequence"/>
</dbReference>
<keyword evidence="3" id="KW-1185">Reference proteome</keyword>
<reference evidence="2 3" key="1">
    <citation type="submission" date="2019-03" db="EMBL/GenBank/DDBJ databases">
        <title>First draft genome of Liparis tanakae, snailfish: a comprehensive survey of snailfish specific genes.</title>
        <authorList>
            <person name="Kim W."/>
            <person name="Song I."/>
            <person name="Jeong J.-H."/>
            <person name="Kim D."/>
            <person name="Kim S."/>
            <person name="Ryu S."/>
            <person name="Song J.Y."/>
            <person name="Lee S.K."/>
        </authorList>
    </citation>
    <scope>NUCLEOTIDE SEQUENCE [LARGE SCALE GENOMIC DNA]</scope>
    <source>
        <tissue evidence="2">Muscle</tissue>
    </source>
</reference>
<dbReference type="EMBL" id="SRLO01000011">
    <property type="protein sequence ID" value="TNN87392.1"/>
    <property type="molecule type" value="Genomic_DNA"/>
</dbReference>
<proteinExistence type="predicted"/>
<feature type="region of interest" description="Disordered" evidence="1">
    <location>
        <begin position="60"/>
        <end position="142"/>
    </location>
</feature>
<evidence type="ECO:0000313" key="3">
    <source>
        <dbReference type="Proteomes" id="UP000314294"/>
    </source>
</evidence>
<comment type="caution">
    <text evidence="2">The sequence shown here is derived from an EMBL/GenBank/DDBJ whole genome shotgun (WGS) entry which is preliminary data.</text>
</comment>
<gene>
    <name evidence="2" type="ORF">EYF80_002593</name>
</gene>
<feature type="compositionally biased region" description="Basic and acidic residues" evidence="1">
    <location>
        <begin position="65"/>
        <end position="103"/>
    </location>
</feature>
<name>A0A4Z2JDP2_9TELE</name>
<evidence type="ECO:0000313" key="2">
    <source>
        <dbReference type="EMBL" id="TNN87392.1"/>
    </source>
</evidence>
<protein>
    <submittedName>
        <fullName evidence="2">Uncharacterized protein</fullName>
    </submittedName>
</protein>